<evidence type="ECO:0000313" key="1">
    <source>
        <dbReference type="EMBL" id="CAB0015704.1"/>
    </source>
</evidence>
<evidence type="ECO:0000313" key="2">
    <source>
        <dbReference type="Proteomes" id="UP000479000"/>
    </source>
</evidence>
<name>A0A6H5HD71_9HEMI</name>
<dbReference type="AlphaFoldDB" id="A0A6H5HD71"/>
<sequence>MRSLLCLGSWKTEDRWIRYLADEVTTVFTICDSTSGRYRAISVAIVWTLWCAESRCSPRFQAEGRKLNALLRMRTVLAHYLFFEFRILPLPKVQGRKQQLNRLSRRADLECLQVSPARIYRHLEVHFRFVDLLVPVCSDQL</sequence>
<keyword evidence="2" id="KW-1185">Reference proteome</keyword>
<accession>A0A6H5HD71</accession>
<organism evidence="1 2">
    <name type="scientific">Nesidiocoris tenuis</name>
    <dbReference type="NCBI Taxonomy" id="355587"/>
    <lineage>
        <taxon>Eukaryota</taxon>
        <taxon>Metazoa</taxon>
        <taxon>Ecdysozoa</taxon>
        <taxon>Arthropoda</taxon>
        <taxon>Hexapoda</taxon>
        <taxon>Insecta</taxon>
        <taxon>Pterygota</taxon>
        <taxon>Neoptera</taxon>
        <taxon>Paraneoptera</taxon>
        <taxon>Hemiptera</taxon>
        <taxon>Heteroptera</taxon>
        <taxon>Panheteroptera</taxon>
        <taxon>Cimicomorpha</taxon>
        <taxon>Miridae</taxon>
        <taxon>Dicyphina</taxon>
        <taxon>Nesidiocoris</taxon>
    </lineage>
</organism>
<proteinExistence type="predicted"/>
<dbReference type="Proteomes" id="UP000479000">
    <property type="component" value="Unassembled WGS sequence"/>
</dbReference>
<protein>
    <submittedName>
        <fullName evidence="1">Uncharacterized protein</fullName>
    </submittedName>
</protein>
<dbReference type="EMBL" id="CADCXU010029384">
    <property type="protein sequence ID" value="CAB0015704.1"/>
    <property type="molecule type" value="Genomic_DNA"/>
</dbReference>
<gene>
    <name evidence="1" type="ORF">NTEN_LOCUS20044</name>
</gene>
<reference evidence="1 2" key="1">
    <citation type="submission" date="2020-02" db="EMBL/GenBank/DDBJ databases">
        <authorList>
            <person name="Ferguson B K."/>
        </authorList>
    </citation>
    <scope>NUCLEOTIDE SEQUENCE [LARGE SCALE GENOMIC DNA]</scope>
</reference>